<organism evidence="7 8">
    <name type="scientific">Phellinidium pouzarii</name>
    <dbReference type="NCBI Taxonomy" id="167371"/>
    <lineage>
        <taxon>Eukaryota</taxon>
        <taxon>Fungi</taxon>
        <taxon>Dikarya</taxon>
        <taxon>Basidiomycota</taxon>
        <taxon>Agaricomycotina</taxon>
        <taxon>Agaricomycetes</taxon>
        <taxon>Hymenochaetales</taxon>
        <taxon>Hymenochaetaceae</taxon>
        <taxon>Phellinidium</taxon>
    </lineage>
</organism>
<name>A0A4S4LE39_9AGAM</name>
<evidence type="ECO:0000259" key="6">
    <source>
        <dbReference type="Pfam" id="PF01425"/>
    </source>
</evidence>
<comment type="catalytic activity">
    <reaction evidence="1">
        <text>a monocarboxylic acid amide + H2O = a monocarboxylate + NH4(+)</text>
        <dbReference type="Rhea" id="RHEA:12020"/>
        <dbReference type="ChEBI" id="CHEBI:15377"/>
        <dbReference type="ChEBI" id="CHEBI:28938"/>
        <dbReference type="ChEBI" id="CHEBI:35757"/>
        <dbReference type="ChEBI" id="CHEBI:83628"/>
        <dbReference type="EC" id="3.5.1.4"/>
    </reaction>
</comment>
<comment type="caution">
    <text evidence="7">The sequence shown here is derived from an EMBL/GenBank/DDBJ whole genome shotgun (WGS) entry which is preliminary data.</text>
</comment>
<dbReference type="Gene3D" id="3.90.1300.10">
    <property type="entry name" value="Amidase signature (AS) domain"/>
    <property type="match status" value="1"/>
</dbReference>
<feature type="active site" description="Acyl-ester intermediate" evidence="5">
    <location>
        <position position="224"/>
    </location>
</feature>
<evidence type="ECO:0000313" key="7">
    <source>
        <dbReference type="EMBL" id="THH09917.1"/>
    </source>
</evidence>
<feature type="domain" description="Amidase" evidence="6">
    <location>
        <begin position="68"/>
        <end position="544"/>
    </location>
</feature>
<dbReference type="GO" id="GO:0017064">
    <property type="term" value="F:fatty acid amide hydrolase activity"/>
    <property type="evidence" value="ECO:0007669"/>
    <property type="project" value="TreeGrafter"/>
</dbReference>
<evidence type="ECO:0000256" key="2">
    <source>
        <dbReference type="ARBA" id="ARBA00009199"/>
    </source>
</evidence>
<keyword evidence="8" id="KW-1185">Reference proteome</keyword>
<comment type="similarity">
    <text evidence="2">Belongs to the amidase family.</text>
</comment>
<dbReference type="PROSITE" id="PS00571">
    <property type="entry name" value="AMIDASES"/>
    <property type="match status" value="1"/>
</dbReference>
<dbReference type="InterPro" id="IPR020556">
    <property type="entry name" value="Amidase_CS"/>
</dbReference>
<proteinExistence type="inferred from homology"/>
<accession>A0A4S4LE39</accession>
<evidence type="ECO:0000256" key="3">
    <source>
        <dbReference type="ARBA" id="ARBA00012922"/>
    </source>
</evidence>
<evidence type="ECO:0000313" key="8">
    <source>
        <dbReference type="Proteomes" id="UP000308199"/>
    </source>
</evidence>
<gene>
    <name evidence="7" type="ORF">EW145_g1672</name>
</gene>
<dbReference type="EC" id="3.5.1.4" evidence="3"/>
<dbReference type="InterPro" id="IPR036928">
    <property type="entry name" value="AS_sf"/>
</dbReference>
<dbReference type="AlphaFoldDB" id="A0A4S4LE39"/>
<dbReference type="EMBL" id="SGPK01000049">
    <property type="protein sequence ID" value="THH09917.1"/>
    <property type="molecule type" value="Genomic_DNA"/>
</dbReference>
<dbReference type="InterPro" id="IPR023631">
    <property type="entry name" value="Amidase_dom"/>
</dbReference>
<dbReference type="FunFam" id="3.90.1300.10:FF:000003">
    <property type="entry name" value="Amidase signature enzyme"/>
    <property type="match status" value="1"/>
</dbReference>
<keyword evidence="4" id="KW-0378">Hydrolase</keyword>
<dbReference type="InterPro" id="IPR052096">
    <property type="entry name" value="Endocannabinoid_amidase"/>
</dbReference>
<evidence type="ECO:0000256" key="1">
    <source>
        <dbReference type="ARBA" id="ARBA00001311"/>
    </source>
</evidence>
<dbReference type="PANTHER" id="PTHR45847">
    <property type="entry name" value="FATTY ACID AMIDE HYDROLASE"/>
    <property type="match status" value="1"/>
</dbReference>
<sequence>MPPSWKTVVQQKQASRAAAIAKARKLLEMDSDTGNASDLERADSVYLRATASEIVAHIESKEWTSLAVVSAYIRQAIRAHEKTNCLTEILFEQALKEAAELDADFASTNRLRGALHGVPVSFKDQYEISGYDASIGFTQWANNPATTDAHLVSQFRKEGSVIIAKTNVPQTMLAFECTNPLFGRTTNPWSTNATHTSGGSSGGEAALLAQNGSALGVGSDTGGSLRIPAGYCGIYSLKPGAGPTPGFEAIPTVFGPMARSVEDVELVCRTIFGAPGPAYELLPTLPYHEAKLPSRLRFGYYTSDLFIKASPACKRAVLETVEALRKQGHECIEFEPTLAREAMYLFAALTSADGYKTLLSHLGPDPKDSSLFIATLGSKLPGFVRAIAYWVAKTLISDEIFATCLDASKIKNTNEFYKLVSKRDELRKLWYEDVWAKYSLDGIIAPVQASPAVPHGATTNLSPLAAGTILYNVIDSPVGVVPVTRVDPAQDQLTDEWMDGPGRGSRIFENELYKSKNAPYNPEQMKGLPVAVQIVGKSYEDEKVIAMMKIVDDALGPRSFGPDAWMQKNY</sequence>
<feature type="active site" description="Charge relay system" evidence="5">
    <location>
        <position position="200"/>
    </location>
</feature>
<protein>
    <recommendedName>
        <fullName evidence="3">amidase</fullName>
        <ecNumber evidence="3">3.5.1.4</ecNumber>
    </recommendedName>
</protein>
<dbReference type="GO" id="GO:0004040">
    <property type="term" value="F:amidase activity"/>
    <property type="evidence" value="ECO:0007669"/>
    <property type="project" value="UniProtKB-EC"/>
</dbReference>
<dbReference type="GO" id="GO:0009062">
    <property type="term" value="P:fatty acid catabolic process"/>
    <property type="evidence" value="ECO:0007669"/>
    <property type="project" value="TreeGrafter"/>
</dbReference>
<evidence type="ECO:0000256" key="4">
    <source>
        <dbReference type="ARBA" id="ARBA00022801"/>
    </source>
</evidence>
<evidence type="ECO:0000256" key="5">
    <source>
        <dbReference type="PIRSR" id="PIRSR001221-1"/>
    </source>
</evidence>
<feature type="active site" description="Charge relay system" evidence="5">
    <location>
        <position position="123"/>
    </location>
</feature>
<dbReference type="PANTHER" id="PTHR45847:SF6">
    <property type="entry name" value="FATTY ACID AMIDE HYDROLASE"/>
    <property type="match status" value="1"/>
</dbReference>
<dbReference type="Pfam" id="PF01425">
    <property type="entry name" value="Amidase"/>
    <property type="match status" value="1"/>
</dbReference>
<dbReference type="SUPFAM" id="SSF75304">
    <property type="entry name" value="Amidase signature (AS) enzymes"/>
    <property type="match status" value="1"/>
</dbReference>
<reference evidence="7 8" key="1">
    <citation type="submission" date="2019-02" db="EMBL/GenBank/DDBJ databases">
        <title>Genome sequencing of the rare red list fungi Phellinidium pouzarii.</title>
        <authorList>
            <person name="Buettner E."/>
            <person name="Kellner H."/>
        </authorList>
    </citation>
    <scope>NUCLEOTIDE SEQUENCE [LARGE SCALE GENOMIC DNA]</scope>
    <source>
        <strain evidence="7 8">DSM 108285</strain>
    </source>
</reference>
<dbReference type="OrthoDB" id="6428749at2759"/>
<dbReference type="Proteomes" id="UP000308199">
    <property type="component" value="Unassembled WGS sequence"/>
</dbReference>
<dbReference type="PIRSF" id="PIRSF001221">
    <property type="entry name" value="Amidase_fungi"/>
    <property type="match status" value="1"/>
</dbReference>